<dbReference type="Proteomes" id="UP001056386">
    <property type="component" value="Chromosome 2"/>
</dbReference>
<dbReference type="InterPro" id="IPR025861">
    <property type="entry name" value="CobT_VWA_dom"/>
</dbReference>
<dbReference type="GeneID" id="45693441"/>
<accession>A0ABY5B824</accession>
<dbReference type="InterPro" id="IPR002035">
    <property type="entry name" value="VWF_A"/>
</dbReference>
<dbReference type="SMART" id="SM00327">
    <property type="entry name" value="VWA"/>
    <property type="match status" value="1"/>
</dbReference>
<feature type="region of interest" description="Disordered" evidence="1">
    <location>
        <begin position="1"/>
        <end position="23"/>
    </location>
</feature>
<dbReference type="EMBL" id="CP099583">
    <property type="protein sequence ID" value="USS43190.1"/>
    <property type="molecule type" value="Genomic_DNA"/>
</dbReference>
<dbReference type="PANTHER" id="PTHR41248:SF1">
    <property type="entry name" value="NORD PROTEIN"/>
    <property type="match status" value="1"/>
</dbReference>
<feature type="compositionally biased region" description="Low complexity" evidence="1">
    <location>
        <begin position="272"/>
        <end position="297"/>
    </location>
</feature>
<gene>
    <name evidence="3" type="ORF">NFI99_01490</name>
</gene>
<feature type="region of interest" description="Disordered" evidence="1">
    <location>
        <begin position="249"/>
        <end position="307"/>
    </location>
</feature>
<name>A0ABY5B824_BURGL</name>
<dbReference type="Pfam" id="PF11775">
    <property type="entry name" value="CobT_C"/>
    <property type="match status" value="1"/>
</dbReference>
<evidence type="ECO:0000259" key="2">
    <source>
        <dbReference type="PROSITE" id="PS50234"/>
    </source>
</evidence>
<reference evidence="3" key="1">
    <citation type="submission" date="2022-06" db="EMBL/GenBank/DDBJ databases">
        <title>Draft genome sequence of Burkholderia glumae strain GR20004 isolated from rice panicle showing bacterial panicle blight.</title>
        <authorList>
            <person name="Choi S.Y."/>
            <person name="Lee Y.H."/>
        </authorList>
    </citation>
    <scope>NUCLEOTIDE SEQUENCE</scope>
    <source>
        <strain evidence="3">GR20004</strain>
    </source>
</reference>
<dbReference type="PANTHER" id="PTHR41248">
    <property type="entry name" value="NORD PROTEIN"/>
    <property type="match status" value="1"/>
</dbReference>
<dbReference type="InterPro" id="IPR051928">
    <property type="entry name" value="NorD/CobT"/>
</dbReference>
<proteinExistence type="predicted"/>
<feature type="domain" description="VWFA" evidence="2">
    <location>
        <begin position="402"/>
        <end position="565"/>
    </location>
</feature>
<dbReference type="RefSeq" id="WP_230674420.1">
    <property type="nucleotide sequence ID" value="NZ_CP021075.1"/>
</dbReference>
<dbReference type="SUPFAM" id="SSF53300">
    <property type="entry name" value="vWA-like"/>
    <property type="match status" value="1"/>
</dbReference>
<evidence type="ECO:0000313" key="4">
    <source>
        <dbReference type="Proteomes" id="UP001056386"/>
    </source>
</evidence>
<evidence type="ECO:0000313" key="3">
    <source>
        <dbReference type="EMBL" id="USS43190.1"/>
    </source>
</evidence>
<sequence length="618" mass="65380">MTAMRDPAGPNPRAPAGARHDPGERLGRLARVLTGDAAVQVRISRDGPALVAGSEPSASTLLLVPARAGDTPLTADELAGWVDLLAARLRFGEPARLARVASNVTRALAQTIDDQRASLALLARFPGAAALLACQREAATREMALRWPKLAWRERFVWRVSRALRGEPPPQTERSDSLDATLAAASALIDAARAATSTAASIDAAAAIVERVQALARGDANNMMIGLDHETTLDSPASPAEVAAEHVDEPMPDGAHGALDPLDARATNPARPGTAMLADAAAAAPDTDPSAAGDSAPAPRPAGNATASALSVPITTAFDTVTDLTGSGDATAWRRLRAAARAQTARLKDQLERALEADEQLHWRGEQERGELDRRALARLATSPGYRTPFRVRRARAGRDTAVTLLIDRSGSMAGRKIELARLCAAALCDALTQLGFACEALGYSSSEVPAMRAWHRAWLAAGHSPRGYNRFVERLDLEIYKRFDSDNPSGLARIESGHENPDGEALAWAAGRLLAHRARRRILMVLSDGYPATGDGDPARLRADLRARIADIGARGVELIGVGILDDAVEAFYPTRTVVERLGDLPAAAFDTLARALLRQRARAGGPPGRESGQGCA</sequence>
<dbReference type="Gene3D" id="3.40.50.410">
    <property type="entry name" value="von Willebrand factor, type A domain"/>
    <property type="match status" value="1"/>
</dbReference>
<dbReference type="PROSITE" id="PS50234">
    <property type="entry name" value="VWFA"/>
    <property type="match status" value="1"/>
</dbReference>
<keyword evidence="4" id="KW-1185">Reference proteome</keyword>
<organism evidence="3 4">
    <name type="scientific">Burkholderia glumae</name>
    <name type="common">Pseudomonas glumae</name>
    <dbReference type="NCBI Taxonomy" id="337"/>
    <lineage>
        <taxon>Bacteria</taxon>
        <taxon>Pseudomonadati</taxon>
        <taxon>Pseudomonadota</taxon>
        <taxon>Betaproteobacteria</taxon>
        <taxon>Burkholderiales</taxon>
        <taxon>Burkholderiaceae</taxon>
        <taxon>Burkholderia</taxon>
    </lineage>
</organism>
<protein>
    <submittedName>
        <fullName evidence="3">Cobalamin biosynthesis protein CobT</fullName>
    </submittedName>
</protein>
<dbReference type="InterPro" id="IPR036465">
    <property type="entry name" value="vWFA_dom_sf"/>
</dbReference>
<evidence type="ECO:0000256" key="1">
    <source>
        <dbReference type="SAM" id="MobiDB-lite"/>
    </source>
</evidence>